<evidence type="ECO:0000313" key="3">
    <source>
        <dbReference type="Proteomes" id="UP000190648"/>
    </source>
</evidence>
<proteinExistence type="predicted"/>
<feature type="region of interest" description="Disordered" evidence="1">
    <location>
        <begin position="26"/>
        <end position="55"/>
    </location>
</feature>
<comment type="caution">
    <text evidence="2">The sequence shown here is derived from an EMBL/GenBank/DDBJ whole genome shotgun (WGS) entry which is preliminary data.</text>
</comment>
<organism evidence="2 3">
    <name type="scientific">Patagioenas fasciata monilis</name>
    <dbReference type="NCBI Taxonomy" id="372326"/>
    <lineage>
        <taxon>Eukaryota</taxon>
        <taxon>Metazoa</taxon>
        <taxon>Chordata</taxon>
        <taxon>Craniata</taxon>
        <taxon>Vertebrata</taxon>
        <taxon>Euteleostomi</taxon>
        <taxon>Archelosauria</taxon>
        <taxon>Archosauria</taxon>
        <taxon>Dinosauria</taxon>
        <taxon>Saurischia</taxon>
        <taxon>Theropoda</taxon>
        <taxon>Coelurosauria</taxon>
        <taxon>Aves</taxon>
        <taxon>Neognathae</taxon>
        <taxon>Neoaves</taxon>
        <taxon>Columbimorphae</taxon>
        <taxon>Columbiformes</taxon>
        <taxon>Columbidae</taxon>
        <taxon>Patagioenas</taxon>
    </lineage>
</organism>
<protein>
    <submittedName>
        <fullName evidence="2">Uncharacterized protein</fullName>
    </submittedName>
</protein>
<evidence type="ECO:0000313" key="2">
    <source>
        <dbReference type="EMBL" id="OPJ77882.1"/>
    </source>
</evidence>
<accession>A0A1V4K0A6</accession>
<dbReference type="AlphaFoldDB" id="A0A1V4K0A6"/>
<dbReference type="Proteomes" id="UP000190648">
    <property type="component" value="Unassembled WGS sequence"/>
</dbReference>
<name>A0A1V4K0A6_PATFA</name>
<keyword evidence="3" id="KW-1185">Reference proteome</keyword>
<evidence type="ECO:0000256" key="1">
    <source>
        <dbReference type="SAM" id="MobiDB-lite"/>
    </source>
</evidence>
<sequence length="74" mass="8244">MCQDNAREGETSRLTWKLMLQFIYSGPLPPRARKPTQSSFKGTNEGGTQAPGAQALSCPAFRQKIYMRNGQEPL</sequence>
<reference evidence="2 3" key="1">
    <citation type="submission" date="2016-02" db="EMBL/GenBank/DDBJ databases">
        <title>Band-tailed pigeon sequencing and assembly.</title>
        <authorList>
            <person name="Soares A.E."/>
            <person name="Novak B.J."/>
            <person name="Rice E.S."/>
            <person name="O'Connell B."/>
            <person name="Chang D."/>
            <person name="Weber S."/>
            <person name="Shapiro B."/>
        </authorList>
    </citation>
    <scope>NUCLEOTIDE SEQUENCE [LARGE SCALE GENOMIC DNA]</scope>
    <source>
        <strain evidence="2">BTP2013</strain>
        <tissue evidence="2">Blood</tissue>
    </source>
</reference>
<dbReference type="EMBL" id="LSYS01005191">
    <property type="protein sequence ID" value="OPJ77882.1"/>
    <property type="molecule type" value="Genomic_DNA"/>
</dbReference>
<gene>
    <name evidence="2" type="ORF">AV530_014911</name>
</gene>